<evidence type="ECO:0000256" key="2">
    <source>
        <dbReference type="ARBA" id="ARBA00006343"/>
    </source>
</evidence>
<dbReference type="Proteomes" id="UP001153365">
    <property type="component" value="Unassembled WGS sequence"/>
</dbReference>
<keyword evidence="5 6" id="KW-0539">Nucleus</keyword>
<protein>
    <recommendedName>
        <fullName evidence="3 6">DNA replication complex GINS protein PSF3</fullName>
    </recommendedName>
</protein>
<dbReference type="SUPFAM" id="SSF158573">
    <property type="entry name" value="GINS helical bundle-like"/>
    <property type="match status" value="1"/>
</dbReference>
<feature type="domain" description="DNA replication complex GINS protein PSF3 N-terminal" evidence="8">
    <location>
        <begin position="5"/>
        <end position="56"/>
    </location>
</feature>
<evidence type="ECO:0000313" key="9">
    <source>
        <dbReference type="EMBL" id="CAH7690027.1"/>
    </source>
</evidence>
<sequence length="193" mass="21696">MEDYYSLDLLIATNQRIPCQFNLTVPGMGHLEGSNQRDIQANSVVEIPIWLASVLITSDNDDDYDDQQGFVKVQIPKQFNSTIRNALYASAKSVNLRTLASNFNGAWYESGKVLLEMIEDKNLREVLHKTLSSRMMDVMDLAARPPVSATATSAGTTAESEEFLNGLDAWEREMLGAGQEMSRRMRNWEKARS</sequence>
<evidence type="ECO:0000256" key="3">
    <source>
        <dbReference type="ARBA" id="ARBA00015140"/>
    </source>
</evidence>
<comment type="similarity">
    <text evidence="2 6">Belongs to the GINS3/PSF3 family.</text>
</comment>
<dbReference type="AlphaFoldDB" id="A0AAV0BVA6"/>
<dbReference type="CDD" id="cd21693">
    <property type="entry name" value="GINS_B_Psf3"/>
    <property type="match status" value="1"/>
</dbReference>
<dbReference type="InterPro" id="IPR021151">
    <property type="entry name" value="GINS_A"/>
</dbReference>
<keyword evidence="4 6" id="KW-0235">DNA replication</keyword>
<dbReference type="CDD" id="cd11713">
    <property type="entry name" value="GINS_A_psf3"/>
    <property type="match status" value="1"/>
</dbReference>
<dbReference type="InterPro" id="IPR055221">
    <property type="entry name" value="PSF3_N"/>
</dbReference>
<comment type="subunit">
    <text evidence="6">Component of the GINS complex.</text>
</comment>
<dbReference type="PANTHER" id="PTHR22768">
    <property type="entry name" value="DNA REPLICATION COMPLEX GINS PROTEIN PSF3"/>
    <property type="match status" value="1"/>
</dbReference>
<gene>
    <name evidence="9" type="ORF">PPACK8108_LOCUS25250</name>
</gene>
<dbReference type="Pfam" id="PF22466">
    <property type="entry name" value="PSF3_N"/>
    <property type="match status" value="1"/>
</dbReference>
<dbReference type="InterPro" id="IPR036224">
    <property type="entry name" value="GINS_bundle-like_dom_sf"/>
</dbReference>
<reference evidence="9" key="1">
    <citation type="submission" date="2022-06" db="EMBL/GenBank/DDBJ databases">
        <authorList>
            <consortium name="SYNGENTA / RWTH Aachen University"/>
        </authorList>
    </citation>
    <scope>NUCLEOTIDE SEQUENCE</scope>
</reference>
<evidence type="ECO:0000256" key="5">
    <source>
        <dbReference type="ARBA" id="ARBA00023242"/>
    </source>
</evidence>
<dbReference type="InterPro" id="IPR038437">
    <property type="entry name" value="GINS_Psf3_sf"/>
</dbReference>
<evidence type="ECO:0000256" key="4">
    <source>
        <dbReference type="ARBA" id="ARBA00022705"/>
    </source>
</evidence>
<evidence type="ECO:0000259" key="8">
    <source>
        <dbReference type="Pfam" id="PF22466"/>
    </source>
</evidence>
<dbReference type="InterPro" id="IPR010492">
    <property type="entry name" value="GINS_Psf3"/>
</dbReference>
<keyword evidence="10" id="KW-1185">Reference proteome</keyword>
<evidence type="ECO:0000256" key="1">
    <source>
        <dbReference type="ARBA" id="ARBA00004123"/>
    </source>
</evidence>
<dbReference type="Pfam" id="PF05916">
    <property type="entry name" value="Sld5"/>
    <property type="match status" value="1"/>
</dbReference>
<dbReference type="PANTHER" id="PTHR22768:SF0">
    <property type="entry name" value="DNA REPLICATION COMPLEX GINS PROTEIN PSF3"/>
    <property type="match status" value="1"/>
</dbReference>
<evidence type="ECO:0000259" key="7">
    <source>
        <dbReference type="Pfam" id="PF05916"/>
    </source>
</evidence>
<dbReference type="GO" id="GO:0000811">
    <property type="term" value="C:GINS complex"/>
    <property type="evidence" value="ECO:0007669"/>
    <property type="project" value="UniProtKB-UniRule"/>
</dbReference>
<comment type="caution">
    <text evidence="9">The sequence shown here is derived from an EMBL/GenBank/DDBJ whole genome shotgun (WGS) entry which is preliminary data.</text>
</comment>
<dbReference type="GO" id="GO:1902975">
    <property type="term" value="P:mitotic DNA replication initiation"/>
    <property type="evidence" value="ECO:0007669"/>
    <property type="project" value="TreeGrafter"/>
</dbReference>
<evidence type="ECO:0000256" key="6">
    <source>
        <dbReference type="RuleBase" id="RU367161"/>
    </source>
</evidence>
<comment type="function">
    <text evidence="6">The GINS complex plays an essential role in the initiation of DNA replication.</text>
</comment>
<name>A0AAV0BVA6_PHAPC</name>
<dbReference type="SUPFAM" id="SSF160059">
    <property type="entry name" value="PriA/YqbF domain"/>
    <property type="match status" value="1"/>
</dbReference>
<dbReference type="EMBL" id="CALTRL010006186">
    <property type="protein sequence ID" value="CAH7690027.1"/>
    <property type="molecule type" value="Genomic_DNA"/>
</dbReference>
<feature type="domain" description="GINS subunit" evidence="7">
    <location>
        <begin position="83"/>
        <end position="189"/>
    </location>
</feature>
<dbReference type="Gene3D" id="1.20.58.2050">
    <property type="match status" value="1"/>
</dbReference>
<evidence type="ECO:0000313" key="10">
    <source>
        <dbReference type="Proteomes" id="UP001153365"/>
    </source>
</evidence>
<proteinExistence type="inferred from homology"/>
<organism evidence="9 10">
    <name type="scientific">Phakopsora pachyrhizi</name>
    <name type="common">Asian soybean rust disease fungus</name>
    <dbReference type="NCBI Taxonomy" id="170000"/>
    <lineage>
        <taxon>Eukaryota</taxon>
        <taxon>Fungi</taxon>
        <taxon>Dikarya</taxon>
        <taxon>Basidiomycota</taxon>
        <taxon>Pucciniomycotina</taxon>
        <taxon>Pucciniomycetes</taxon>
        <taxon>Pucciniales</taxon>
        <taxon>Phakopsoraceae</taxon>
        <taxon>Phakopsora</taxon>
    </lineage>
</organism>
<comment type="subcellular location">
    <subcellularLocation>
        <location evidence="1 6">Nucleus</location>
    </subcellularLocation>
</comment>
<accession>A0AAV0BVA6</accession>